<comment type="caution">
    <text evidence="1">The sequence shown here is derived from an EMBL/GenBank/DDBJ whole genome shotgun (WGS) entry which is preliminary data.</text>
</comment>
<dbReference type="Proteomes" id="UP000175971">
    <property type="component" value="Unassembled WGS sequence"/>
</dbReference>
<name>A0A1E7LVL1_9ACTN</name>
<reference evidence="1 2" key="1">
    <citation type="journal article" date="2016" name="Front. Microbiol.">
        <title>Comparative Genomics Analysis of Streptomyces Species Reveals Their Adaptation to the Marine Environment and Their Diversity at the Genomic Level.</title>
        <authorList>
            <person name="Tian X."/>
            <person name="Zhang Z."/>
            <person name="Yang T."/>
            <person name="Chen M."/>
            <person name="Li J."/>
            <person name="Chen F."/>
            <person name="Yang J."/>
            <person name="Li W."/>
            <person name="Zhang B."/>
            <person name="Zhang Z."/>
            <person name="Wu J."/>
            <person name="Zhang C."/>
            <person name="Long L."/>
            <person name="Xiao J."/>
        </authorList>
    </citation>
    <scope>NUCLEOTIDE SEQUENCE [LARGE SCALE GENOMIC DNA]</scope>
    <source>
        <strain evidence="1 2">SCSIO M10372</strain>
    </source>
</reference>
<accession>A0A1E7LVL1</accession>
<evidence type="ECO:0000313" key="2">
    <source>
        <dbReference type="Proteomes" id="UP000175971"/>
    </source>
</evidence>
<dbReference type="PATRIC" id="fig|518642.7.peg.5363"/>
<sequence>MGRGTSRRLLTGSRVSELTGLHGVTLGKLVNEGFLERDHASLKYTGTELVVAQALAQLQTRASKAEAGRDRRVIQTIRDALTAGEITETTDLVVSGEFMQLTHTPGERLDATSALRDYRVLGVGAWVTEFKQREPEAFDVNALIAA</sequence>
<proteinExistence type="predicted"/>
<gene>
    <name evidence="1" type="ORF">AN221_13565</name>
</gene>
<evidence type="ECO:0000313" key="1">
    <source>
        <dbReference type="EMBL" id="OEV20224.1"/>
    </source>
</evidence>
<dbReference type="AlphaFoldDB" id="A0A1E7LVL1"/>
<organism evidence="1 2">
    <name type="scientific">Streptomyces nanshensis</name>
    <dbReference type="NCBI Taxonomy" id="518642"/>
    <lineage>
        <taxon>Bacteria</taxon>
        <taxon>Bacillati</taxon>
        <taxon>Actinomycetota</taxon>
        <taxon>Actinomycetes</taxon>
        <taxon>Kitasatosporales</taxon>
        <taxon>Streptomycetaceae</taxon>
        <taxon>Streptomyces</taxon>
    </lineage>
</organism>
<protein>
    <submittedName>
        <fullName evidence="1">Uncharacterized protein</fullName>
    </submittedName>
</protein>
<keyword evidence="2" id="KW-1185">Reference proteome</keyword>
<dbReference type="EMBL" id="LJGZ01000027">
    <property type="protein sequence ID" value="OEV20224.1"/>
    <property type="molecule type" value="Genomic_DNA"/>
</dbReference>